<evidence type="ECO:0000256" key="1">
    <source>
        <dbReference type="ARBA" id="ARBA00009943"/>
    </source>
</evidence>
<evidence type="ECO:0000256" key="6">
    <source>
        <dbReference type="ARBA" id="ARBA00023316"/>
    </source>
</evidence>
<feature type="domain" description="BioF2-like acetyltransferase" evidence="7">
    <location>
        <begin position="157"/>
        <end position="292"/>
    </location>
</feature>
<dbReference type="Gene3D" id="3.40.630.30">
    <property type="match status" value="2"/>
</dbReference>
<dbReference type="EMBL" id="BAABFB010000062">
    <property type="protein sequence ID" value="GAA4485273.1"/>
    <property type="molecule type" value="Genomic_DNA"/>
</dbReference>
<evidence type="ECO:0000256" key="3">
    <source>
        <dbReference type="ARBA" id="ARBA00022960"/>
    </source>
</evidence>
<keyword evidence="9" id="KW-1185">Reference proteome</keyword>
<proteinExistence type="inferred from homology"/>
<gene>
    <name evidence="8" type="ORF">GCM10023094_39860</name>
</gene>
<dbReference type="InterPro" id="IPR050644">
    <property type="entry name" value="PG_Glycine_Bridge_Synth"/>
</dbReference>
<name>A0ABP8PEI1_9NOCA</name>
<dbReference type="PANTHER" id="PTHR36174">
    <property type="entry name" value="LIPID II:GLYCINE GLYCYLTRANSFERASE"/>
    <property type="match status" value="1"/>
</dbReference>
<dbReference type="InterPro" id="IPR016181">
    <property type="entry name" value="Acyl_CoA_acyltransferase"/>
</dbReference>
<sequence>MPVWVGVVREADALEVAAWDEFVTRAADGGDVWRGLGNARAKQSLGYTIRYLFVGGDAVTVHVKKVPLLGRLWIVPCGPSGVAVGEVLPKARALAAYAAARGAFVLRIDPRVEADEETTRQLRAAGYRFAGRYTPNQHTVIVDLHGTEDQILAGFSNGARRAIKRATRDGVVVERVPATDENCDILYDLLAEAGDGRFGLRSREYCRSTYQRYAASGNGQMFFARIDGRVATASFEMRLGTKVIGLHTGSVRKSAGDSAVNGLGSQGIGHALQWEVMRWAKRCGALEYDLCGTPPSSEVDNPERSFCGIGKFKRSFHKEVTDRVGAWDIPLSGWRSRIWAAGYERECKRLSMVLRGTLFY</sequence>
<dbReference type="RefSeq" id="WP_345349119.1">
    <property type="nucleotide sequence ID" value="NZ_BAABFB010000062.1"/>
</dbReference>
<keyword evidence="5" id="KW-0012">Acyltransferase</keyword>
<organism evidence="8 9">
    <name type="scientific">Rhodococcus olei</name>
    <dbReference type="NCBI Taxonomy" id="2161675"/>
    <lineage>
        <taxon>Bacteria</taxon>
        <taxon>Bacillati</taxon>
        <taxon>Actinomycetota</taxon>
        <taxon>Actinomycetes</taxon>
        <taxon>Mycobacteriales</taxon>
        <taxon>Nocardiaceae</taxon>
        <taxon>Rhodococcus</taxon>
    </lineage>
</organism>
<keyword evidence="4" id="KW-0573">Peptidoglycan synthesis</keyword>
<comment type="caution">
    <text evidence="8">The sequence shown here is derived from an EMBL/GenBank/DDBJ whole genome shotgun (WGS) entry which is preliminary data.</text>
</comment>
<reference evidence="9" key="1">
    <citation type="journal article" date="2019" name="Int. J. Syst. Evol. Microbiol.">
        <title>The Global Catalogue of Microorganisms (GCM) 10K type strain sequencing project: providing services to taxonomists for standard genome sequencing and annotation.</title>
        <authorList>
            <consortium name="The Broad Institute Genomics Platform"/>
            <consortium name="The Broad Institute Genome Sequencing Center for Infectious Disease"/>
            <person name="Wu L."/>
            <person name="Ma J."/>
        </authorList>
    </citation>
    <scope>NUCLEOTIDE SEQUENCE [LARGE SCALE GENOMIC DNA]</scope>
    <source>
        <strain evidence="9">JCM 32206</strain>
    </source>
</reference>
<keyword evidence="3" id="KW-0133">Cell shape</keyword>
<evidence type="ECO:0000313" key="8">
    <source>
        <dbReference type="EMBL" id="GAA4485273.1"/>
    </source>
</evidence>
<protein>
    <recommendedName>
        <fullName evidence="7">BioF2-like acetyltransferase domain-containing protein</fullName>
    </recommendedName>
</protein>
<dbReference type="PROSITE" id="PS51191">
    <property type="entry name" value="FEMABX"/>
    <property type="match status" value="1"/>
</dbReference>
<keyword evidence="2" id="KW-0808">Transferase</keyword>
<dbReference type="Pfam" id="PF13480">
    <property type="entry name" value="Acetyltransf_6"/>
    <property type="match status" value="1"/>
</dbReference>
<evidence type="ECO:0000256" key="4">
    <source>
        <dbReference type="ARBA" id="ARBA00022984"/>
    </source>
</evidence>
<dbReference type="InterPro" id="IPR003447">
    <property type="entry name" value="FEMABX"/>
</dbReference>
<evidence type="ECO:0000256" key="5">
    <source>
        <dbReference type="ARBA" id="ARBA00023315"/>
    </source>
</evidence>
<evidence type="ECO:0000313" key="9">
    <source>
        <dbReference type="Proteomes" id="UP001501183"/>
    </source>
</evidence>
<comment type="similarity">
    <text evidence="1">Belongs to the FemABX family.</text>
</comment>
<dbReference type="InterPro" id="IPR038740">
    <property type="entry name" value="BioF2-like_GNAT_dom"/>
</dbReference>
<dbReference type="PANTHER" id="PTHR36174:SF1">
    <property type="entry name" value="LIPID II:GLYCINE GLYCYLTRANSFERASE"/>
    <property type="match status" value="1"/>
</dbReference>
<accession>A0ABP8PEI1</accession>
<evidence type="ECO:0000256" key="2">
    <source>
        <dbReference type="ARBA" id="ARBA00022679"/>
    </source>
</evidence>
<keyword evidence="6" id="KW-0961">Cell wall biogenesis/degradation</keyword>
<dbReference type="Proteomes" id="UP001501183">
    <property type="component" value="Unassembled WGS sequence"/>
</dbReference>
<evidence type="ECO:0000259" key="7">
    <source>
        <dbReference type="Pfam" id="PF13480"/>
    </source>
</evidence>
<dbReference type="SUPFAM" id="SSF55729">
    <property type="entry name" value="Acyl-CoA N-acyltransferases (Nat)"/>
    <property type="match status" value="2"/>
</dbReference>